<dbReference type="AlphaFoldDB" id="A0A4S8QDR6"/>
<feature type="compositionally biased region" description="Basic residues" evidence="1">
    <location>
        <begin position="17"/>
        <end position="27"/>
    </location>
</feature>
<comment type="caution">
    <text evidence="3">The sequence shown here is derived from an EMBL/GenBank/DDBJ whole genome shotgun (WGS) entry which is preliminary data.</text>
</comment>
<dbReference type="InterPro" id="IPR050679">
    <property type="entry name" value="Bact_HTH_transcr_reg"/>
</dbReference>
<dbReference type="SMART" id="SM00866">
    <property type="entry name" value="UTRA"/>
    <property type="match status" value="1"/>
</dbReference>
<dbReference type="PANTHER" id="PTHR44846">
    <property type="entry name" value="MANNOSYL-D-GLYCERATE TRANSPORT/METABOLISM SYSTEM REPRESSOR MNGR-RELATED"/>
    <property type="match status" value="1"/>
</dbReference>
<dbReference type="Gene3D" id="3.40.1410.10">
    <property type="entry name" value="Chorismate lyase-like"/>
    <property type="match status" value="1"/>
</dbReference>
<dbReference type="OrthoDB" id="3214900at2"/>
<feature type="region of interest" description="Disordered" evidence="1">
    <location>
        <begin position="1"/>
        <end position="33"/>
    </location>
</feature>
<organism evidence="3 4">
    <name type="scientific">Glycomyces buryatensis</name>
    <dbReference type="NCBI Taxonomy" id="2570927"/>
    <lineage>
        <taxon>Bacteria</taxon>
        <taxon>Bacillati</taxon>
        <taxon>Actinomycetota</taxon>
        <taxon>Actinomycetes</taxon>
        <taxon>Glycomycetales</taxon>
        <taxon>Glycomycetaceae</taxon>
        <taxon>Glycomyces</taxon>
    </lineage>
</organism>
<sequence length="172" mass="19530">MPAPLLKPTGEEPLPHPQRRRGGRRRGSGPCRAAGIRRPCELARWLAVPTGAPLLQRARLQGVVGDPPFQMSTTWLPPETIEEFPNLKQVNTGPGGLYSRFEEKGHVLMFEESVSCRLPRPQEQEALEVDASQPVLVTWRRCYNQRERIMEVTNRTIVGDRHDLVYRFGGRL</sequence>
<dbReference type="GO" id="GO:0045892">
    <property type="term" value="P:negative regulation of DNA-templated transcription"/>
    <property type="evidence" value="ECO:0007669"/>
    <property type="project" value="TreeGrafter"/>
</dbReference>
<keyword evidence="4" id="KW-1185">Reference proteome</keyword>
<dbReference type="GO" id="GO:0003677">
    <property type="term" value="F:DNA binding"/>
    <property type="evidence" value="ECO:0007669"/>
    <property type="project" value="InterPro"/>
</dbReference>
<gene>
    <name evidence="3" type="ORF">FAB82_10330</name>
</gene>
<protein>
    <submittedName>
        <fullName evidence="3">UTRA domain-containing protein</fullName>
    </submittedName>
</protein>
<dbReference type="InterPro" id="IPR011663">
    <property type="entry name" value="UTRA"/>
</dbReference>
<dbReference type="InterPro" id="IPR028978">
    <property type="entry name" value="Chorismate_lyase_/UTRA_dom_sf"/>
</dbReference>
<evidence type="ECO:0000256" key="1">
    <source>
        <dbReference type="SAM" id="MobiDB-lite"/>
    </source>
</evidence>
<accession>A0A4S8QDR6</accession>
<reference evidence="3 4" key="2">
    <citation type="submission" date="2019-05" db="EMBL/GenBank/DDBJ databases">
        <title>Glycomyces buryatensis sp. nov.</title>
        <authorList>
            <person name="Nikitina E."/>
        </authorList>
    </citation>
    <scope>NUCLEOTIDE SEQUENCE [LARGE SCALE GENOMIC DNA]</scope>
    <source>
        <strain evidence="3 4">18</strain>
    </source>
</reference>
<dbReference type="Pfam" id="PF07702">
    <property type="entry name" value="UTRA"/>
    <property type="match status" value="1"/>
</dbReference>
<evidence type="ECO:0000259" key="2">
    <source>
        <dbReference type="SMART" id="SM00866"/>
    </source>
</evidence>
<name>A0A4S8QDR6_9ACTN</name>
<reference evidence="4" key="1">
    <citation type="submission" date="2019-04" db="EMBL/GenBank/DDBJ databases">
        <title>Nocardioides xinjiangensis sp. nov.</title>
        <authorList>
            <person name="Liu S."/>
        </authorList>
    </citation>
    <scope>NUCLEOTIDE SEQUENCE [LARGE SCALE GENOMIC DNA]</scope>
    <source>
        <strain evidence="4">18</strain>
    </source>
</reference>
<evidence type="ECO:0000313" key="3">
    <source>
        <dbReference type="EMBL" id="THV41791.1"/>
    </source>
</evidence>
<dbReference type="PANTHER" id="PTHR44846:SF17">
    <property type="entry name" value="GNTR-FAMILY TRANSCRIPTIONAL REGULATOR"/>
    <property type="match status" value="1"/>
</dbReference>
<dbReference type="SUPFAM" id="SSF64288">
    <property type="entry name" value="Chorismate lyase-like"/>
    <property type="match status" value="1"/>
</dbReference>
<dbReference type="EMBL" id="STGY01000041">
    <property type="protein sequence ID" value="THV41791.1"/>
    <property type="molecule type" value="Genomic_DNA"/>
</dbReference>
<dbReference type="Proteomes" id="UP000308760">
    <property type="component" value="Unassembled WGS sequence"/>
</dbReference>
<evidence type="ECO:0000313" key="4">
    <source>
        <dbReference type="Proteomes" id="UP000308760"/>
    </source>
</evidence>
<proteinExistence type="predicted"/>
<feature type="domain" description="UbiC transcription regulator-associated" evidence="2">
    <location>
        <begin position="33"/>
        <end position="163"/>
    </location>
</feature>